<sequence>MTKTSQAPAKSISELPEYDVAPLKIGAEDIVLPAEDGRKECYCEKEIMERKAGEWQGVERNEGCRGYGLWDTLRELFVVLNALSNGSVDLIPTNFVHPLNHLALCPFPLLTRLQSSWRWSSLSPPTPCTSPTPHPLSQHSAQVQFIPTSPTPSTTSLHRIDLTRRSPPHLTLPVRIPPVSFDMGVSLPNAIKQYGTYPAVVFSHERIVPGVPTFDFGPTSSSSRAAYNPS</sequence>
<name>A0ACD3AQW3_9AGAR</name>
<dbReference type="EMBL" id="ML208361">
    <property type="protein sequence ID" value="TFK68022.1"/>
    <property type="molecule type" value="Genomic_DNA"/>
</dbReference>
<dbReference type="Proteomes" id="UP000308600">
    <property type="component" value="Unassembled WGS sequence"/>
</dbReference>
<reference evidence="1 2" key="1">
    <citation type="journal article" date="2019" name="Nat. Ecol. Evol.">
        <title>Megaphylogeny resolves global patterns of mushroom evolution.</title>
        <authorList>
            <person name="Varga T."/>
            <person name="Krizsan K."/>
            <person name="Foldi C."/>
            <person name="Dima B."/>
            <person name="Sanchez-Garcia M."/>
            <person name="Sanchez-Ramirez S."/>
            <person name="Szollosi G.J."/>
            <person name="Szarkandi J.G."/>
            <person name="Papp V."/>
            <person name="Albert L."/>
            <person name="Andreopoulos W."/>
            <person name="Angelini C."/>
            <person name="Antonin V."/>
            <person name="Barry K.W."/>
            <person name="Bougher N.L."/>
            <person name="Buchanan P."/>
            <person name="Buyck B."/>
            <person name="Bense V."/>
            <person name="Catcheside P."/>
            <person name="Chovatia M."/>
            <person name="Cooper J."/>
            <person name="Damon W."/>
            <person name="Desjardin D."/>
            <person name="Finy P."/>
            <person name="Geml J."/>
            <person name="Haridas S."/>
            <person name="Hughes K."/>
            <person name="Justo A."/>
            <person name="Karasinski D."/>
            <person name="Kautmanova I."/>
            <person name="Kiss B."/>
            <person name="Kocsube S."/>
            <person name="Kotiranta H."/>
            <person name="LaButti K.M."/>
            <person name="Lechner B.E."/>
            <person name="Liimatainen K."/>
            <person name="Lipzen A."/>
            <person name="Lukacs Z."/>
            <person name="Mihaltcheva S."/>
            <person name="Morgado L.N."/>
            <person name="Niskanen T."/>
            <person name="Noordeloos M.E."/>
            <person name="Ohm R.A."/>
            <person name="Ortiz-Santana B."/>
            <person name="Ovrebo C."/>
            <person name="Racz N."/>
            <person name="Riley R."/>
            <person name="Savchenko A."/>
            <person name="Shiryaev A."/>
            <person name="Soop K."/>
            <person name="Spirin V."/>
            <person name="Szebenyi C."/>
            <person name="Tomsovsky M."/>
            <person name="Tulloss R.E."/>
            <person name="Uehling J."/>
            <person name="Grigoriev I.V."/>
            <person name="Vagvolgyi C."/>
            <person name="Papp T."/>
            <person name="Martin F.M."/>
            <person name="Miettinen O."/>
            <person name="Hibbett D.S."/>
            <person name="Nagy L.G."/>
        </authorList>
    </citation>
    <scope>NUCLEOTIDE SEQUENCE [LARGE SCALE GENOMIC DNA]</scope>
    <source>
        <strain evidence="1 2">NL-1719</strain>
    </source>
</reference>
<protein>
    <submittedName>
        <fullName evidence="1">Uncharacterized protein</fullName>
    </submittedName>
</protein>
<evidence type="ECO:0000313" key="1">
    <source>
        <dbReference type="EMBL" id="TFK68022.1"/>
    </source>
</evidence>
<proteinExistence type="predicted"/>
<accession>A0ACD3AQW3</accession>
<gene>
    <name evidence="1" type="ORF">BDN72DRAFT_898458</name>
</gene>
<organism evidence="1 2">
    <name type="scientific">Pluteus cervinus</name>
    <dbReference type="NCBI Taxonomy" id="181527"/>
    <lineage>
        <taxon>Eukaryota</taxon>
        <taxon>Fungi</taxon>
        <taxon>Dikarya</taxon>
        <taxon>Basidiomycota</taxon>
        <taxon>Agaricomycotina</taxon>
        <taxon>Agaricomycetes</taxon>
        <taxon>Agaricomycetidae</taxon>
        <taxon>Agaricales</taxon>
        <taxon>Pluteineae</taxon>
        <taxon>Pluteaceae</taxon>
        <taxon>Pluteus</taxon>
    </lineage>
</organism>
<keyword evidence="2" id="KW-1185">Reference proteome</keyword>
<evidence type="ECO:0000313" key="2">
    <source>
        <dbReference type="Proteomes" id="UP000308600"/>
    </source>
</evidence>